<dbReference type="AlphaFoldDB" id="A0A382B1Z6"/>
<proteinExistence type="predicted"/>
<reference evidence="2" key="1">
    <citation type="submission" date="2018-05" db="EMBL/GenBank/DDBJ databases">
        <authorList>
            <person name="Lanie J.A."/>
            <person name="Ng W.-L."/>
            <person name="Kazmierczak K.M."/>
            <person name="Andrzejewski T.M."/>
            <person name="Davidsen T.M."/>
            <person name="Wayne K.J."/>
            <person name="Tettelin H."/>
            <person name="Glass J.I."/>
            <person name="Rusch D."/>
            <person name="Podicherti R."/>
            <person name="Tsui H.-C.T."/>
            <person name="Winkler M.E."/>
        </authorList>
    </citation>
    <scope>NUCLEOTIDE SEQUENCE</scope>
</reference>
<evidence type="ECO:0000313" key="2">
    <source>
        <dbReference type="EMBL" id="SVB07850.1"/>
    </source>
</evidence>
<feature type="region of interest" description="Disordered" evidence="1">
    <location>
        <begin position="1"/>
        <end position="23"/>
    </location>
</feature>
<gene>
    <name evidence="2" type="ORF">METZ01_LOCUS160704</name>
</gene>
<name>A0A382B1Z6_9ZZZZ</name>
<feature type="non-terminal residue" evidence="2">
    <location>
        <position position="23"/>
    </location>
</feature>
<organism evidence="2">
    <name type="scientific">marine metagenome</name>
    <dbReference type="NCBI Taxonomy" id="408172"/>
    <lineage>
        <taxon>unclassified sequences</taxon>
        <taxon>metagenomes</taxon>
        <taxon>ecological metagenomes</taxon>
    </lineage>
</organism>
<sequence>MKCRSELGDMFRTNPATSADDAR</sequence>
<dbReference type="EMBL" id="UINC01027867">
    <property type="protein sequence ID" value="SVB07850.1"/>
    <property type="molecule type" value="Genomic_DNA"/>
</dbReference>
<protein>
    <submittedName>
        <fullName evidence="2">Uncharacterized protein</fullName>
    </submittedName>
</protein>
<accession>A0A382B1Z6</accession>
<evidence type="ECO:0000256" key="1">
    <source>
        <dbReference type="SAM" id="MobiDB-lite"/>
    </source>
</evidence>